<dbReference type="PANTHER" id="PTHR43283:SF7">
    <property type="entry name" value="BETA-LACTAMASE-RELATED DOMAIN-CONTAINING PROTEIN"/>
    <property type="match status" value="1"/>
</dbReference>
<proteinExistence type="predicted"/>
<dbReference type="InterPro" id="IPR012338">
    <property type="entry name" value="Beta-lactam/transpept-like"/>
</dbReference>
<gene>
    <name evidence="3" type="ORF">I8J29_19615</name>
</gene>
<name>A0ABS3WE76_9BACL</name>
<dbReference type="Pfam" id="PF00144">
    <property type="entry name" value="Beta-lactamase"/>
    <property type="match status" value="1"/>
</dbReference>
<feature type="domain" description="Beta-lactamase-related" evidence="2">
    <location>
        <begin position="22"/>
        <end position="320"/>
    </location>
</feature>
<organism evidence="3 4">
    <name type="scientific">Paenibacillus artemisiicola</name>
    <dbReference type="NCBI Taxonomy" id="1172618"/>
    <lineage>
        <taxon>Bacteria</taxon>
        <taxon>Bacillati</taxon>
        <taxon>Bacillota</taxon>
        <taxon>Bacilli</taxon>
        <taxon>Bacillales</taxon>
        <taxon>Paenibacillaceae</taxon>
        <taxon>Paenibacillus</taxon>
    </lineage>
</organism>
<comment type="caution">
    <text evidence="3">The sequence shown here is derived from an EMBL/GenBank/DDBJ whole genome shotgun (WGS) entry which is preliminary data.</text>
</comment>
<feature type="region of interest" description="Disordered" evidence="1">
    <location>
        <begin position="258"/>
        <end position="278"/>
    </location>
</feature>
<dbReference type="PANTHER" id="PTHR43283">
    <property type="entry name" value="BETA-LACTAMASE-RELATED"/>
    <property type="match status" value="1"/>
</dbReference>
<keyword evidence="4" id="KW-1185">Reference proteome</keyword>
<dbReference type="InterPro" id="IPR050789">
    <property type="entry name" value="Diverse_Enzym_Activities"/>
</dbReference>
<sequence length="345" mass="37772">MDTMDLSPLTASIAPLNLRSCLISRHGRLVYDHYREPGTAAEPARINSCTKSVLSALVCIAMGRGQLPDAATPASAFFPRLAADSDPRKRSITLEHLLTMTAGFEWTEFGGLNSFPRMTKTPDWLDFVLELPLADDPGTRMEYNSGNSQLLAAALARAAGMPVARFAEERLFGPLGIEAYEWETDPQGVHTGGFGMKLRPLDMLKFGELYLREGEWSGEPIVPRALAVRSVRPFIESEEPRRGWYGWHWWSDSYDAAEDAAAEPGETDSQAADGGSGAEGRQAPALAYFFAQGYGGQFVYVVPSLDIVVVLTADKWRTDRPPGNVFRKFVAPLLAAELRRAVSAG</sequence>
<dbReference type="Gene3D" id="3.40.710.10">
    <property type="entry name" value="DD-peptidase/beta-lactamase superfamily"/>
    <property type="match status" value="1"/>
</dbReference>
<evidence type="ECO:0000259" key="2">
    <source>
        <dbReference type="Pfam" id="PF00144"/>
    </source>
</evidence>
<dbReference type="EMBL" id="JAGGDJ010000018">
    <property type="protein sequence ID" value="MBO7746425.1"/>
    <property type="molecule type" value="Genomic_DNA"/>
</dbReference>
<accession>A0ABS3WE76</accession>
<evidence type="ECO:0000313" key="4">
    <source>
        <dbReference type="Proteomes" id="UP000670947"/>
    </source>
</evidence>
<dbReference type="SUPFAM" id="SSF56601">
    <property type="entry name" value="beta-lactamase/transpeptidase-like"/>
    <property type="match status" value="1"/>
</dbReference>
<evidence type="ECO:0000256" key="1">
    <source>
        <dbReference type="SAM" id="MobiDB-lite"/>
    </source>
</evidence>
<evidence type="ECO:0000313" key="3">
    <source>
        <dbReference type="EMBL" id="MBO7746425.1"/>
    </source>
</evidence>
<reference evidence="3 4" key="1">
    <citation type="submission" date="2021-03" db="EMBL/GenBank/DDBJ databases">
        <title>Paenibacillus artemisicola MWE-103 whole genome sequence.</title>
        <authorList>
            <person name="Ham Y.J."/>
        </authorList>
    </citation>
    <scope>NUCLEOTIDE SEQUENCE [LARGE SCALE GENOMIC DNA]</scope>
    <source>
        <strain evidence="3 4">MWE-103</strain>
    </source>
</reference>
<dbReference type="GO" id="GO:0016787">
    <property type="term" value="F:hydrolase activity"/>
    <property type="evidence" value="ECO:0007669"/>
    <property type="project" value="UniProtKB-KW"/>
</dbReference>
<keyword evidence="3" id="KW-0378">Hydrolase</keyword>
<dbReference type="Proteomes" id="UP000670947">
    <property type="component" value="Unassembled WGS sequence"/>
</dbReference>
<dbReference type="InterPro" id="IPR001466">
    <property type="entry name" value="Beta-lactam-related"/>
</dbReference>
<protein>
    <submittedName>
        <fullName evidence="3">Serine hydrolase</fullName>
    </submittedName>
</protein>